<sequence>GPLRNGISRKSRYATPKIRYIHFVRTGIIIFHQPYIFCKLLHQIIRKHYIGQTLLWQQMQTNASQKRAQYRNMEQDDKFNKLPTQRL</sequence>
<name>A0A085MBN5_9BILA</name>
<feature type="non-terminal residue" evidence="2">
    <location>
        <position position="87"/>
    </location>
</feature>
<dbReference type="AlphaFoldDB" id="A0A085MBN5"/>
<accession>A0A085MBN5</accession>
<evidence type="ECO:0000313" key="3">
    <source>
        <dbReference type="Proteomes" id="UP000030764"/>
    </source>
</evidence>
<reference evidence="2 3" key="1">
    <citation type="journal article" date="2014" name="Nat. Genet.">
        <title>Genome and transcriptome of the porcine whipworm Trichuris suis.</title>
        <authorList>
            <person name="Jex A.R."/>
            <person name="Nejsum P."/>
            <person name="Schwarz E.M."/>
            <person name="Hu L."/>
            <person name="Young N.D."/>
            <person name="Hall R.S."/>
            <person name="Korhonen P.K."/>
            <person name="Liao S."/>
            <person name="Thamsborg S."/>
            <person name="Xia J."/>
            <person name="Xu P."/>
            <person name="Wang S."/>
            <person name="Scheerlinck J.P."/>
            <person name="Hofmann A."/>
            <person name="Sternberg P.W."/>
            <person name="Wang J."/>
            <person name="Gasser R.B."/>
        </authorList>
    </citation>
    <scope>NUCLEOTIDE SEQUENCE [LARGE SCALE GENOMIC DNA]</scope>
    <source>
        <strain evidence="2">DCEP-RM93M</strain>
    </source>
</reference>
<keyword evidence="3" id="KW-1185">Reference proteome</keyword>
<proteinExistence type="predicted"/>
<gene>
    <name evidence="2" type="ORF">M513_04576</name>
</gene>
<dbReference type="EMBL" id="KL363206">
    <property type="protein sequence ID" value="KFD54631.1"/>
    <property type="molecule type" value="Genomic_DNA"/>
</dbReference>
<evidence type="ECO:0000256" key="1">
    <source>
        <dbReference type="SAM" id="MobiDB-lite"/>
    </source>
</evidence>
<feature type="non-terminal residue" evidence="2">
    <location>
        <position position="1"/>
    </location>
</feature>
<dbReference type="Proteomes" id="UP000030764">
    <property type="component" value="Unassembled WGS sequence"/>
</dbReference>
<organism evidence="2 3">
    <name type="scientific">Trichuris suis</name>
    <name type="common">pig whipworm</name>
    <dbReference type="NCBI Taxonomy" id="68888"/>
    <lineage>
        <taxon>Eukaryota</taxon>
        <taxon>Metazoa</taxon>
        <taxon>Ecdysozoa</taxon>
        <taxon>Nematoda</taxon>
        <taxon>Enoplea</taxon>
        <taxon>Dorylaimia</taxon>
        <taxon>Trichinellida</taxon>
        <taxon>Trichuridae</taxon>
        <taxon>Trichuris</taxon>
    </lineage>
</organism>
<protein>
    <submittedName>
        <fullName evidence="2">Uncharacterized protein</fullName>
    </submittedName>
</protein>
<feature type="region of interest" description="Disordered" evidence="1">
    <location>
        <begin position="66"/>
        <end position="87"/>
    </location>
</feature>
<evidence type="ECO:0000313" key="2">
    <source>
        <dbReference type="EMBL" id="KFD54631.1"/>
    </source>
</evidence>